<name>A0A075JJR0_9MICO</name>
<dbReference type="KEGG" id="dni:HX89_04085"/>
<evidence type="ECO:0000313" key="2">
    <source>
        <dbReference type="EMBL" id="AIF40273.1"/>
    </source>
</evidence>
<gene>
    <name evidence="2" type="ORF">HX89_04085</name>
</gene>
<organism evidence="2 3">
    <name type="scientific">Dermacoccus nishinomiyaensis</name>
    <dbReference type="NCBI Taxonomy" id="1274"/>
    <lineage>
        <taxon>Bacteria</taxon>
        <taxon>Bacillati</taxon>
        <taxon>Actinomycetota</taxon>
        <taxon>Actinomycetes</taxon>
        <taxon>Micrococcales</taxon>
        <taxon>Dermacoccaceae</taxon>
        <taxon>Dermacoccus</taxon>
    </lineage>
</organism>
<feature type="region of interest" description="Disordered" evidence="1">
    <location>
        <begin position="1"/>
        <end position="25"/>
    </location>
</feature>
<dbReference type="Proteomes" id="UP000027986">
    <property type="component" value="Chromosome"/>
</dbReference>
<dbReference type="EMBL" id="CP008889">
    <property type="protein sequence ID" value="AIF40273.1"/>
    <property type="molecule type" value="Genomic_DNA"/>
</dbReference>
<proteinExistence type="predicted"/>
<evidence type="ECO:0000313" key="3">
    <source>
        <dbReference type="Proteomes" id="UP000027986"/>
    </source>
</evidence>
<accession>A0A075JJR0</accession>
<dbReference type="HOGENOM" id="CLU_2552659_0_0_11"/>
<protein>
    <submittedName>
        <fullName evidence="2">Uncharacterized protein</fullName>
    </submittedName>
</protein>
<sequence length="82" mass="9304">MAAHLTSIREDESLRSALDDGGRSGRMVRQRIHTGYSCPQCRRGKNREVRQAFARKLRRRQKVQLLTLGGIGDVDMSIGYTD</sequence>
<evidence type="ECO:0000256" key="1">
    <source>
        <dbReference type="SAM" id="MobiDB-lite"/>
    </source>
</evidence>
<keyword evidence="3" id="KW-1185">Reference proteome</keyword>
<dbReference type="AlphaFoldDB" id="A0A075JJR0"/>
<feature type="compositionally biased region" description="Basic and acidic residues" evidence="1">
    <location>
        <begin position="7"/>
        <end position="23"/>
    </location>
</feature>
<reference evidence="2 3" key="1">
    <citation type="submission" date="2014-07" db="EMBL/GenBank/DDBJ databases">
        <title>Genome Sequencing of Dermacoccus nishinomiyaensis.</title>
        <authorList>
            <person name="Hong K.W."/>
            <person name="Chan K.G."/>
        </authorList>
    </citation>
    <scope>NUCLEOTIDE SEQUENCE [LARGE SCALE GENOMIC DNA]</scope>
    <source>
        <strain evidence="2 3">M25</strain>
    </source>
</reference>